<organism evidence="3 4">
    <name type="scientific">Candidatus Magasanikbacteria bacterium RIFCSPHIGHO2_02_FULL_41_13</name>
    <dbReference type="NCBI Taxonomy" id="1798676"/>
    <lineage>
        <taxon>Bacteria</taxon>
        <taxon>Candidatus Magasanikiibacteriota</taxon>
    </lineage>
</organism>
<protein>
    <recommendedName>
        <fullName evidence="2">HTH cro/C1-type domain-containing protein</fullName>
    </recommendedName>
</protein>
<dbReference type="Proteomes" id="UP000178742">
    <property type="component" value="Unassembled WGS sequence"/>
</dbReference>
<name>A0A1F6M3P0_9BACT</name>
<dbReference type="InterPro" id="IPR050400">
    <property type="entry name" value="Bact_Cytoskel_RodZ"/>
</dbReference>
<keyword evidence="1" id="KW-0812">Transmembrane</keyword>
<dbReference type="PROSITE" id="PS50943">
    <property type="entry name" value="HTH_CROC1"/>
    <property type="match status" value="1"/>
</dbReference>
<evidence type="ECO:0000259" key="2">
    <source>
        <dbReference type="PROSITE" id="PS50943"/>
    </source>
</evidence>
<keyword evidence="1" id="KW-1133">Transmembrane helix</keyword>
<dbReference type="GO" id="GO:0003677">
    <property type="term" value="F:DNA binding"/>
    <property type="evidence" value="ECO:0007669"/>
    <property type="project" value="InterPro"/>
</dbReference>
<dbReference type="PANTHER" id="PTHR34475:SF1">
    <property type="entry name" value="CYTOSKELETON PROTEIN RODZ"/>
    <property type="match status" value="1"/>
</dbReference>
<dbReference type="EMBL" id="MFPX01000023">
    <property type="protein sequence ID" value="OGH66234.1"/>
    <property type="molecule type" value="Genomic_DNA"/>
</dbReference>
<dbReference type="Pfam" id="PF13413">
    <property type="entry name" value="HTH_25"/>
    <property type="match status" value="1"/>
</dbReference>
<evidence type="ECO:0000313" key="4">
    <source>
        <dbReference type="Proteomes" id="UP000178742"/>
    </source>
</evidence>
<evidence type="ECO:0000313" key="3">
    <source>
        <dbReference type="EMBL" id="OGH66234.1"/>
    </source>
</evidence>
<dbReference type="InterPro" id="IPR001387">
    <property type="entry name" value="Cro/C1-type_HTH"/>
</dbReference>
<proteinExistence type="predicted"/>
<dbReference type="Gene3D" id="1.10.260.40">
    <property type="entry name" value="lambda repressor-like DNA-binding domains"/>
    <property type="match status" value="1"/>
</dbReference>
<reference evidence="3 4" key="1">
    <citation type="journal article" date="2016" name="Nat. Commun.">
        <title>Thousands of microbial genomes shed light on interconnected biogeochemical processes in an aquifer system.</title>
        <authorList>
            <person name="Anantharaman K."/>
            <person name="Brown C.T."/>
            <person name="Hug L.A."/>
            <person name="Sharon I."/>
            <person name="Castelle C.J."/>
            <person name="Probst A.J."/>
            <person name="Thomas B.C."/>
            <person name="Singh A."/>
            <person name="Wilkins M.J."/>
            <person name="Karaoz U."/>
            <person name="Brodie E.L."/>
            <person name="Williams K.H."/>
            <person name="Hubbard S.S."/>
            <person name="Banfield J.F."/>
        </authorList>
    </citation>
    <scope>NUCLEOTIDE SEQUENCE [LARGE SCALE GENOMIC DNA]</scope>
</reference>
<gene>
    <name evidence="3" type="ORF">A3B90_02515</name>
</gene>
<dbReference type="AlphaFoldDB" id="A0A1F6M3P0"/>
<comment type="caution">
    <text evidence="3">The sequence shown here is derived from an EMBL/GenBank/DDBJ whole genome shotgun (WGS) entry which is preliminary data.</text>
</comment>
<dbReference type="Gene3D" id="2.60.40.10">
    <property type="entry name" value="Immunoglobulins"/>
    <property type="match status" value="1"/>
</dbReference>
<evidence type="ECO:0000256" key="1">
    <source>
        <dbReference type="SAM" id="Phobius"/>
    </source>
</evidence>
<feature type="domain" description="HTH cro/C1-type" evidence="2">
    <location>
        <begin position="18"/>
        <end position="40"/>
    </location>
</feature>
<dbReference type="PANTHER" id="PTHR34475">
    <property type="match status" value="1"/>
</dbReference>
<keyword evidence="1" id="KW-0472">Membrane</keyword>
<sequence length="236" mass="26898">MNFQTKNLEKKEPTCVQLKLLREAKGITLQDMSERLKMSKCHIVALEECRCEDLPFAPIYKKKMVKQYCHIIDADYATLVHQFVEEELEEQILSQEKLPQSQSRLSRWNHLPFVFRLTAISAIALIFFGYLGLQVKKIIDPPELNLFSPINGMVTAESNLQIKGQTDKEVKVMINGKEIKNSEQGIFDETLALSPGVNTLVISAEKKHGKTTTETRYVVRENKAEFSLTPSPTVNN</sequence>
<dbReference type="InterPro" id="IPR013783">
    <property type="entry name" value="Ig-like_fold"/>
</dbReference>
<dbReference type="InterPro" id="IPR010982">
    <property type="entry name" value="Lambda_DNA-bd_dom_sf"/>
</dbReference>
<accession>A0A1F6M3P0</accession>
<dbReference type="STRING" id="1798676.A3B90_02515"/>
<feature type="transmembrane region" description="Helical" evidence="1">
    <location>
        <begin position="113"/>
        <end position="133"/>
    </location>
</feature>
<dbReference type="Pfam" id="PF09136">
    <property type="entry name" value="Glucodextran_B"/>
    <property type="match status" value="1"/>
</dbReference>